<dbReference type="PROSITE" id="PS50949">
    <property type="entry name" value="HTH_GNTR"/>
    <property type="match status" value="1"/>
</dbReference>
<evidence type="ECO:0000256" key="2">
    <source>
        <dbReference type="ARBA" id="ARBA00023125"/>
    </source>
</evidence>
<dbReference type="Gene3D" id="1.20.120.530">
    <property type="entry name" value="GntR ligand-binding domain-like"/>
    <property type="match status" value="1"/>
</dbReference>
<gene>
    <name evidence="5" type="ORF">GGR25_003170</name>
</gene>
<dbReference type="InterPro" id="IPR036388">
    <property type="entry name" value="WH-like_DNA-bd_sf"/>
</dbReference>
<dbReference type="InterPro" id="IPR008920">
    <property type="entry name" value="TF_FadR/GntR_C"/>
</dbReference>
<comment type="caution">
    <text evidence="5">The sequence shown here is derived from an EMBL/GenBank/DDBJ whole genome shotgun (WGS) entry which is preliminary data.</text>
</comment>
<evidence type="ECO:0000313" key="6">
    <source>
        <dbReference type="Proteomes" id="UP000553963"/>
    </source>
</evidence>
<dbReference type="GO" id="GO:0003677">
    <property type="term" value="F:DNA binding"/>
    <property type="evidence" value="ECO:0007669"/>
    <property type="project" value="UniProtKB-KW"/>
</dbReference>
<accession>A0A840AR43</accession>
<protein>
    <submittedName>
        <fullName evidence="5">DNA-binding GntR family transcriptional regulator</fullName>
    </submittedName>
</protein>
<dbReference type="EMBL" id="JACIDS010000004">
    <property type="protein sequence ID" value="MBB3932112.1"/>
    <property type="molecule type" value="Genomic_DNA"/>
</dbReference>
<feature type="domain" description="HTH gntR-type" evidence="4">
    <location>
        <begin position="4"/>
        <end position="71"/>
    </location>
</feature>
<dbReference type="GO" id="GO:0003700">
    <property type="term" value="F:DNA-binding transcription factor activity"/>
    <property type="evidence" value="ECO:0007669"/>
    <property type="project" value="InterPro"/>
</dbReference>
<dbReference type="SUPFAM" id="SSF48008">
    <property type="entry name" value="GntR ligand-binding domain-like"/>
    <property type="match status" value="1"/>
</dbReference>
<dbReference type="Pfam" id="PF07729">
    <property type="entry name" value="FCD"/>
    <property type="match status" value="1"/>
</dbReference>
<dbReference type="PANTHER" id="PTHR43537">
    <property type="entry name" value="TRANSCRIPTIONAL REGULATOR, GNTR FAMILY"/>
    <property type="match status" value="1"/>
</dbReference>
<dbReference type="AlphaFoldDB" id="A0A840AR43"/>
<evidence type="ECO:0000256" key="1">
    <source>
        <dbReference type="ARBA" id="ARBA00023015"/>
    </source>
</evidence>
<keyword evidence="1" id="KW-0805">Transcription regulation</keyword>
<dbReference type="SMART" id="SM00345">
    <property type="entry name" value="HTH_GNTR"/>
    <property type="match status" value="1"/>
</dbReference>
<keyword evidence="3" id="KW-0804">Transcription</keyword>
<evidence type="ECO:0000313" key="5">
    <source>
        <dbReference type="EMBL" id="MBB3932112.1"/>
    </source>
</evidence>
<dbReference type="PANTHER" id="PTHR43537:SF53">
    <property type="entry name" value="HTH-TYPE TRANSCRIPTIONAL REPRESSOR NANR"/>
    <property type="match status" value="1"/>
</dbReference>
<keyword evidence="2 5" id="KW-0238">DNA-binding</keyword>
<organism evidence="5 6">
    <name type="scientific">Kaistia hirudinis</name>
    <dbReference type="NCBI Taxonomy" id="1293440"/>
    <lineage>
        <taxon>Bacteria</taxon>
        <taxon>Pseudomonadati</taxon>
        <taxon>Pseudomonadota</taxon>
        <taxon>Alphaproteobacteria</taxon>
        <taxon>Hyphomicrobiales</taxon>
        <taxon>Kaistiaceae</taxon>
        <taxon>Kaistia</taxon>
    </lineage>
</organism>
<reference evidence="5 6" key="1">
    <citation type="submission" date="2020-08" db="EMBL/GenBank/DDBJ databases">
        <title>Genomic Encyclopedia of Type Strains, Phase IV (KMG-IV): sequencing the most valuable type-strain genomes for metagenomic binning, comparative biology and taxonomic classification.</title>
        <authorList>
            <person name="Goeker M."/>
        </authorList>
    </citation>
    <scope>NUCLEOTIDE SEQUENCE [LARGE SCALE GENOMIC DNA]</scope>
    <source>
        <strain evidence="5 6">DSM 25966</strain>
    </source>
</reference>
<sequence length="226" mass="25145">MDEGTIEDALAARVRSAVSDGRLPPGTKLPEELLAEQWSVNRARIRTVLQRLSFEDLVELKRNRGAFIATPGIKEARDVFEARRVIERVTTEIVTRTILTPQLNALKARLDDRERTFLHGNRQQAIASISAFHRSLAALAHNESLAQALERLILRSALILGLYGTADTFARASAHYGTLLDEIERGESIVAARTMERCLFTLEKGLDLRPDAPRDVDLARVIGQVA</sequence>
<dbReference type="RefSeq" id="WP_183399780.1">
    <property type="nucleotide sequence ID" value="NZ_JACIDS010000004.1"/>
</dbReference>
<dbReference type="InterPro" id="IPR011711">
    <property type="entry name" value="GntR_C"/>
</dbReference>
<dbReference type="InterPro" id="IPR000524">
    <property type="entry name" value="Tscrpt_reg_HTH_GntR"/>
</dbReference>
<dbReference type="Proteomes" id="UP000553963">
    <property type="component" value="Unassembled WGS sequence"/>
</dbReference>
<dbReference type="SMART" id="SM00895">
    <property type="entry name" value="FCD"/>
    <property type="match status" value="1"/>
</dbReference>
<dbReference type="InterPro" id="IPR036390">
    <property type="entry name" value="WH_DNA-bd_sf"/>
</dbReference>
<evidence type="ECO:0000256" key="3">
    <source>
        <dbReference type="ARBA" id="ARBA00023163"/>
    </source>
</evidence>
<name>A0A840AR43_9HYPH</name>
<keyword evidence="6" id="KW-1185">Reference proteome</keyword>
<dbReference type="SUPFAM" id="SSF46785">
    <property type="entry name" value="Winged helix' DNA-binding domain"/>
    <property type="match status" value="1"/>
</dbReference>
<evidence type="ECO:0000259" key="4">
    <source>
        <dbReference type="PROSITE" id="PS50949"/>
    </source>
</evidence>
<dbReference type="Gene3D" id="1.10.10.10">
    <property type="entry name" value="Winged helix-like DNA-binding domain superfamily/Winged helix DNA-binding domain"/>
    <property type="match status" value="1"/>
</dbReference>
<proteinExistence type="predicted"/>
<dbReference type="Pfam" id="PF00392">
    <property type="entry name" value="GntR"/>
    <property type="match status" value="1"/>
</dbReference>